<dbReference type="RefSeq" id="WP_198499964.1">
    <property type="nucleotide sequence ID" value="NZ_CP065989.1"/>
</dbReference>
<dbReference type="InterPro" id="IPR036390">
    <property type="entry name" value="WH_DNA-bd_sf"/>
</dbReference>
<proteinExistence type="inferred from homology"/>
<dbReference type="GO" id="GO:0032993">
    <property type="term" value="C:protein-DNA complex"/>
    <property type="evidence" value="ECO:0007669"/>
    <property type="project" value="TreeGrafter"/>
</dbReference>
<protein>
    <submittedName>
        <fullName evidence="6">LysR family transcriptional regulator</fullName>
    </submittedName>
</protein>
<reference evidence="6 7" key="1">
    <citation type="submission" date="2020-12" db="EMBL/GenBank/DDBJ databases">
        <title>FDA dAtabase for Regulatory Grade micrObial Sequences (FDA-ARGOS): Supporting development and validation of Infectious Disease Dx tests.</title>
        <authorList>
            <person name="Sproer C."/>
            <person name="Gronow S."/>
            <person name="Severitt S."/>
            <person name="Schroder I."/>
            <person name="Tallon L."/>
            <person name="Sadzewicz L."/>
            <person name="Zhao X."/>
            <person name="Boylan J."/>
            <person name="Ott S."/>
            <person name="Bowen H."/>
            <person name="Vavikolanu K."/>
            <person name="Mehta A."/>
            <person name="Aluvathingal J."/>
            <person name="Nadendla S."/>
            <person name="Lowell S."/>
            <person name="Myers T."/>
            <person name="Yan Y."/>
            <person name="Sichtig H."/>
        </authorList>
    </citation>
    <scope>NUCLEOTIDE SEQUENCE [LARGE SCALE GENOMIC DNA]</scope>
    <source>
        <strain evidence="6 7">FDAARGOS_990</strain>
    </source>
</reference>
<dbReference type="GO" id="GO:0003677">
    <property type="term" value="F:DNA binding"/>
    <property type="evidence" value="ECO:0007669"/>
    <property type="project" value="UniProtKB-KW"/>
</dbReference>
<name>A0A7T4A0A7_9MICO</name>
<dbReference type="Pfam" id="PF00126">
    <property type="entry name" value="HTH_1"/>
    <property type="match status" value="1"/>
</dbReference>
<evidence type="ECO:0000313" key="6">
    <source>
        <dbReference type="EMBL" id="QQB14926.1"/>
    </source>
</evidence>
<evidence type="ECO:0000259" key="5">
    <source>
        <dbReference type="PROSITE" id="PS50931"/>
    </source>
</evidence>
<evidence type="ECO:0000313" key="7">
    <source>
        <dbReference type="Proteomes" id="UP000595374"/>
    </source>
</evidence>
<dbReference type="SUPFAM" id="SSF46785">
    <property type="entry name" value="Winged helix' DNA-binding domain"/>
    <property type="match status" value="1"/>
</dbReference>
<dbReference type="Gene3D" id="1.10.10.10">
    <property type="entry name" value="Winged helix-like DNA-binding domain superfamily/Winged helix DNA-binding domain"/>
    <property type="match status" value="1"/>
</dbReference>
<comment type="similarity">
    <text evidence="1">Belongs to the LysR transcriptional regulatory family.</text>
</comment>
<accession>A0A7T4A0A7</accession>
<dbReference type="GO" id="GO:0003700">
    <property type="term" value="F:DNA-binding transcription factor activity"/>
    <property type="evidence" value="ECO:0007669"/>
    <property type="project" value="InterPro"/>
</dbReference>
<dbReference type="Proteomes" id="UP000595374">
    <property type="component" value="Chromosome"/>
</dbReference>
<dbReference type="EMBL" id="CP065989">
    <property type="protein sequence ID" value="QQB14926.1"/>
    <property type="molecule type" value="Genomic_DNA"/>
</dbReference>
<keyword evidence="3" id="KW-0238">DNA-binding</keyword>
<evidence type="ECO:0000256" key="3">
    <source>
        <dbReference type="ARBA" id="ARBA00023125"/>
    </source>
</evidence>
<evidence type="ECO:0000256" key="4">
    <source>
        <dbReference type="ARBA" id="ARBA00023163"/>
    </source>
</evidence>
<dbReference type="InterPro" id="IPR036388">
    <property type="entry name" value="WH-like_DNA-bd_sf"/>
</dbReference>
<dbReference type="PANTHER" id="PTHR30346">
    <property type="entry name" value="TRANSCRIPTIONAL DUAL REGULATOR HCAR-RELATED"/>
    <property type="match status" value="1"/>
</dbReference>
<keyword evidence="2" id="KW-0805">Transcription regulation</keyword>
<dbReference type="AlphaFoldDB" id="A0A7T4A0A7"/>
<sequence length="332" mass="35589">MNLLKSLEMFRAVAEHESFTRAADELSLAQPPISRGVAELEKHLGVRLFDRSSRRIRLTAAGRAVLPDVLEILRRIDGLAETAGRRDRGLVIGVSGQLDPAVLIAATRELRLAGAPPRFTPAEAADLDDLIGAGEIDAGLDVRGLGAPATTSRRRQVSDLVVDLVAASPRFAPHSEPSSISAADLRGMPPGMGFGRHAERESVTLLPEDAGLLHDSGLLTPLVARGIHLGQLRVADSEFDAVTHVFAHESVLLCTPQTARTHSLPHRSLRDVELARRVEVVGSESCDLAGLMESAPALRAAIAEILGARPHRTHAVVPDGDGRYADERLFRP</sequence>
<feature type="domain" description="HTH lysR-type" evidence="5">
    <location>
        <begin position="1"/>
        <end position="59"/>
    </location>
</feature>
<dbReference type="PRINTS" id="PR00039">
    <property type="entry name" value="HTHLYSR"/>
</dbReference>
<evidence type="ECO:0000256" key="1">
    <source>
        <dbReference type="ARBA" id="ARBA00009437"/>
    </source>
</evidence>
<dbReference type="PROSITE" id="PS50931">
    <property type="entry name" value="HTH_LYSR"/>
    <property type="match status" value="1"/>
</dbReference>
<dbReference type="FunFam" id="1.10.10.10:FF:000001">
    <property type="entry name" value="LysR family transcriptional regulator"/>
    <property type="match status" value="1"/>
</dbReference>
<organism evidence="6 7">
    <name type="scientific">Brevibacterium casei</name>
    <dbReference type="NCBI Taxonomy" id="33889"/>
    <lineage>
        <taxon>Bacteria</taxon>
        <taxon>Bacillati</taxon>
        <taxon>Actinomycetota</taxon>
        <taxon>Actinomycetes</taxon>
        <taxon>Micrococcales</taxon>
        <taxon>Brevibacteriaceae</taxon>
        <taxon>Brevibacterium</taxon>
    </lineage>
</organism>
<dbReference type="PANTHER" id="PTHR30346:SF0">
    <property type="entry name" value="HCA OPERON TRANSCRIPTIONAL ACTIVATOR HCAR"/>
    <property type="match status" value="1"/>
</dbReference>
<dbReference type="InterPro" id="IPR000847">
    <property type="entry name" value="LysR_HTH_N"/>
</dbReference>
<keyword evidence="4" id="KW-0804">Transcription</keyword>
<evidence type="ECO:0000256" key="2">
    <source>
        <dbReference type="ARBA" id="ARBA00023015"/>
    </source>
</evidence>
<gene>
    <name evidence="6" type="ORF">I6H47_02825</name>
</gene>